<reference evidence="20 21" key="1">
    <citation type="submission" date="2019-03" db="EMBL/GenBank/DDBJ databases">
        <title>Genomic Encyclopedia of Type Strains, Phase IV (KMG-IV): sequencing the most valuable type-strain genomes for metagenomic binning, comparative biology and taxonomic classification.</title>
        <authorList>
            <person name="Goeker M."/>
        </authorList>
    </citation>
    <scope>NUCLEOTIDE SEQUENCE [LARGE SCALE GENOMIC DNA]</scope>
    <source>
        <strain evidence="20 21">DSM 15969</strain>
    </source>
</reference>
<dbReference type="SMART" id="SM00873">
    <property type="entry name" value="B3_4"/>
    <property type="match status" value="1"/>
</dbReference>
<evidence type="ECO:0000256" key="5">
    <source>
        <dbReference type="ARBA" id="ARBA00022555"/>
    </source>
</evidence>
<dbReference type="Pfam" id="PF03483">
    <property type="entry name" value="B3_4"/>
    <property type="match status" value="1"/>
</dbReference>
<evidence type="ECO:0000256" key="2">
    <source>
        <dbReference type="ARBA" id="ARBA00008653"/>
    </source>
</evidence>
<evidence type="ECO:0000256" key="9">
    <source>
        <dbReference type="ARBA" id="ARBA00022840"/>
    </source>
</evidence>
<dbReference type="FunFam" id="3.50.40.10:FF:000001">
    <property type="entry name" value="Phenylalanine--tRNA ligase beta subunit"/>
    <property type="match status" value="1"/>
</dbReference>
<dbReference type="EC" id="6.1.1.20" evidence="15"/>
<dbReference type="InterPro" id="IPR002547">
    <property type="entry name" value="tRNA-bd_dom"/>
</dbReference>
<evidence type="ECO:0000313" key="21">
    <source>
        <dbReference type="Proteomes" id="UP000295063"/>
    </source>
</evidence>
<dbReference type="Gene3D" id="3.30.930.10">
    <property type="entry name" value="Bira Bifunctional Protein, Domain 2"/>
    <property type="match status" value="1"/>
</dbReference>
<comment type="caution">
    <text evidence="20">The sequence shown here is derived from an EMBL/GenBank/DDBJ whole genome shotgun (WGS) entry which is preliminary data.</text>
</comment>
<dbReference type="PROSITE" id="PS51483">
    <property type="entry name" value="B5"/>
    <property type="match status" value="1"/>
</dbReference>
<dbReference type="GO" id="GO:0000049">
    <property type="term" value="F:tRNA binding"/>
    <property type="evidence" value="ECO:0007669"/>
    <property type="project" value="UniProtKB-UniRule"/>
</dbReference>
<comment type="catalytic activity">
    <reaction evidence="14 15">
        <text>tRNA(Phe) + L-phenylalanine + ATP = L-phenylalanyl-tRNA(Phe) + AMP + diphosphate + H(+)</text>
        <dbReference type="Rhea" id="RHEA:19413"/>
        <dbReference type="Rhea" id="RHEA-COMP:9668"/>
        <dbReference type="Rhea" id="RHEA-COMP:9699"/>
        <dbReference type="ChEBI" id="CHEBI:15378"/>
        <dbReference type="ChEBI" id="CHEBI:30616"/>
        <dbReference type="ChEBI" id="CHEBI:33019"/>
        <dbReference type="ChEBI" id="CHEBI:58095"/>
        <dbReference type="ChEBI" id="CHEBI:78442"/>
        <dbReference type="ChEBI" id="CHEBI:78531"/>
        <dbReference type="ChEBI" id="CHEBI:456215"/>
        <dbReference type="EC" id="6.1.1.20"/>
    </reaction>
</comment>
<dbReference type="SUPFAM" id="SSF55681">
    <property type="entry name" value="Class II aaRS and biotin synthetases"/>
    <property type="match status" value="1"/>
</dbReference>
<dbReference type="GO" id="GO:0016740">
    <property type="term" value="F:transferase activity"/>
    <property type="evidence" value="ECO:0007669"/>
    <property type="project" value="UniProtKB-ARBA"/>
</dbReference>
<dbReference type="Proteomes" id="UP000295063">
    <property type="component" value="Unassembled WGS sequence"/>
</dbReference>
<comment type="subcellular location">
    <subcellularLocation>
        <location evidence="1 15">Cytoplasm</location>
    </subcellularLocation>
</comment>
<dbReference type="Pfam" id="PF03147">
    <property type="entry name" value="FDX-ACB"/>
    <property type="match status" value="1"/>
</dbReference>
<dbReference type="PANTHER" id="PTHR10947:SF0">
    <property type="entry name" value="PHENYLALANINE--TRNA LIGASE BETA SUBUNIT"/>
    <property type="match status" value="1"/>
</dbReference>
<protein>
    <recommendedName>
        <fullName evidence="15">Phenylalanine--tRNA ligase beta subunit</fullName>
        <ecNumber evidence="15">6.1.1.20</ecNumber>
    </recommendedName>
    <alternativeName>
        <fullName evidence="15">Phenylalanyl-tRNA synthetase beta subunit</fullName>
        <shortName evidence="15">PheRS</shortName>
    </alternativeName>
</protein>
<feature type="domain" description="B5" evidence="19">
    <location>
        <begin position="408"/>
        <end position="483"/>
    </location>
</feature>
<dbReference type="InterPro" id="IPR045864">
    <property type="entry name" value="aa-tRNA-synth_II/BPL/LPL"/>
</dbReference>
<organism evidence="20 21">
    <name type="scientific">Anaerospora hongkongensis</name>
    <dbReference type="NCBI Taxonomy" id="244830"/>
    <lineage>
        <taxon>Bacteria</taxon>
        <taxon>Bacillati</taxon>
        <taxon>Bacillota</taxon>
        <taxon>Negativicutes</taxon>
        <taxon>Selenomonadales</taxon>
        <taxon>Sporomusaceae</taxon>
        <taxon>Anaerospora</taxon>
    </lineage>
</organism>
<evidence type="ECO:0000259" key="19">
    <source>
        <dbReference type="PROSITE" id="PS51483"/>
    </source>
</evidence>
<dbReference type="InterPro" id="IPR036690">
    <property type="entry name" value="Fdx_antiC-bd_sf"/>
</dbReference>
<evidence type="ECO:0000256" key="1">
    <source>
        <dbReference type="ARBA" id="ARBA00004496"/>
    </source>
</evidence>
<gene>
    <name evidence="15" type="primary">pheT</name>
    <name evidence="20" type="ORF">EV210_11031</name>
</gene>
<evidence type="ECO:0000256" key="13">
    <source>
        <dbReference type="ARBA" id="ARBA00023146"/>
    </source>
</evidence>
<feature type="binding site" evidence="15">
    <location>
        <position position="471"/>
    </location>
    <ligand>
        <name>Mg(2+)</name>
        <dbReference type="ChEBI" id="CHEBI:18420"/>
        <note>shared with alpha subunit</note>
    </ligand>
</feature>
<dbReference type="InterPro" id="IPR005146">
    <property type="entry name" value="B3/B4_tRNA-bd"/>
</dbReference>
<dbReference type="InterPro" id="IPR004532">
    <property type="entry name" value="Phe-tRNA-ligase_IIc_bsu_bact"/>
</dbReference>
<keyword evidence="21" id="KW-1185">Reference proteome</keyword>
<dbReference type="GO" id="GO:0000287">
    <property type="term" value="F:magnesium ion binding"/>
    <property type="evidence" value="ECO:0007669"/>
    <property type="project" value="UniProtKB-UniRule"/>
</dbReference>
<comment type="subunit">
    <text evidence="3 15">Tetramer of two alpha and two beta subunits.</text>
</comment>
<evidence type="ECO:0000313" key="20">
    <source>
        <dbReference type="EMBL" id="TCL35788.1"/>
    </source>
</evidence>
<keyword evidence="7 15" id="KW-0479">Metal-binding</keyword>
<comment type="similarity">
    <text evidence="2 15">Belongs to the phenylalanyl-tRNA synthetase beta subunit family. Type 1 subfamily.</text>
</comment>
<keyword evidence="8 15" id="KW-0547">Nucleotide-binding</keyword>
<dbReference type="FunFam" id="3.30.56.10:FF:000002">
    <property type="entry name" value="Phenylalanine--tRNA ligase beta subunit"/>
    <property type="match status" value="1"/>
</dbReference>
<dbReference type="Gene3D" id="3.50.40.10">
    <property type="entry name" value="Phenylalanyl-trna Synthetase, Chain B, domain 3"/>
    <property type="match status" value="1"/>
</dbReference>
<dbReference type="CDD" id="cd02796">
    <property type="entry name" value="tRNA_bind_bactPheRS"/>
    <property type="match status" value="1"/>
</dbReference>
<keyword evidence="11 16" id="KW-0694">RNA-binding</keyword>
<dbReference type="NCBIfam" id="NF045760">
    <property type="entry name" value="YtpR"/>
    <property type="match status" value="1"/>
</dbReference>
<keyword evidence="6 15" id="KW-0436">Ligase</keyword>
<dbReference type="InterPro" id="IPR033714">
    <property type="entry name" value="tRNA_bind_bactPheRS"/>
</dbReference>
<dbReference type="PROSITE" id="PS50886">
    <property type="entry name" value="TRBD"/>
    <property type="match status" value="1"/>
</dbReference>
<dbReference type="GO" id="GO:0006432">
    <property type="term" value="P:phenylalanyl-tRNA aminoacylation"/>
    <property type="evidence" value="ECO:0007669"/>
    <property type="project" value="UniProtKB-UniRule"/>
</dbReference>
<evidence type="ECO:0000256" key="3">
    <source>
        <dbReference type="ARBA" id="ARBA00011209"/>
    </source>
</evidence>
<dbReference type="FunFam" id="3.30.70.380:FF:000001">
    <property type="entry name" value="Phenylalanine--tRNA ligase beta subunit"/>
    <property type="match status" value="1"/>
</dbReference>
<dbReference type="InterPro" id="IPR041616">
    <property type="entry name" value="PheRS_beta_core"/>
</dbReference>
<dbReference type="InterPro" id="IPR005121">
    <property type="entry name" value="Fdx_antiC-bd"/>
</dbReference>
<dbReference type="Gene3D" id="2.40.50.140">
    <property type="entry name" value="Nucleic acid-binding proteins"/>
    <property type="match status" value="1"/>
</dbReference>
<dbReference type="PROSITE" id="PS51447">
    <property type="entry name" value="FDX_ACB"/>
    <property type="match status" value="1"/>
</dbReference>
<dbReference type="InterPro" id="IPR009061">
    <property type="entry name" value="DNA-bd_dom_put_sf"/>
</dbReference>
<dbReference type="Gene3D" id="3.30.56.10">
    <property type="match status" value="2"/>
</dbReference>
<dbReference type="OrthoDB" id="9805455at2"/>
<keyword evidence="13 15" id="KW-0030">Aminoacyl-tRNA synthetase</keyword>
<dbReference type="Gene3D" id="3.30.70.380">
    <property type="entry name" value="Ferrodoxin-fold anticodon-binding domain"/>
    <property type="match status" value="1"/>
</dbReference>
<dbReference type="GO" id="GO:0140096">
    <property type="term" value="F:catalytic activity, acting on a protein"/>
    <property type="evidence" value="ECO:0007669"/>
    <property type="project" value="UniProtKB-ARBA"/>
</dbReference>
<evidence type="ECO:0000256" key="10">
    <source>
        <dbReference type="ARBA" id="ARBA00022842"/>
    </source>
</evidence>
<keyword evidence="9 15" id="KW-0067">ATP-binding</keyword>
<proteinExistence type="inferred from homology"/>
<evidence type="ECO:0000259" key="17">
    <source>
        <dbReference type="PROSITE" id="PS50886"/>
    </source>
</evidence>
<dbReference type="PANTHER" id="PTHR10947">
    <property type="entry name" value="PHENYLALANYL-TRNA SYNTHETASE BETA CHAIN AND LEUCINE-RICH REPEAT-CONTAINING PROTEIN 47"/>
    <property type="match status" value="1"/>
</dbReference>
<feature type="binding site" evidence="15">
    <location>
        <position position="461"/>
    </location>
    <ligand>
        <name>Mg(2+)</name>
        <dbReference type="ChEBI" id="CHEBI:18420"/>
        <note>shared with alpha subunit</note>
    </ligand>
</feature>
<comment type="cofactor">
    <cofactor evidence="15">
        <name>Mg(2+)</name>
        <dbReference type="ChEBI" id="CHEBI:18420"/>
    </cofactor>
    <text evidence="15">Binds 2 magnesium ions per tetramer.</text>
</comment>
<feature type="binding site" evidence="15">
    <location>
        <position position="467"/>
    </location>
    <ligand>
        <name>Mg(2+)</name>
        <dbReference type="ChEBI" id="CHEBI:18420"/>
        <note>shared with alpha subunit</note>
    </ligand>
</feature>
<sequence>MHASIKWLNDYVSITEAPEILADQLTMAGIPVASVDSLGQNIQNVVTGKVIEVNPHPAADRLSVCKINIGESKVTIVTGATNVRAGQIVPVALEGAKLPSGKTIEAAELRGVMSQGMLCSAEELNLDAKIIAPELREGIYILPAETAVGINIQTALGLDDTVLEFELTPNRADCFSVIGLAREVAVLTNTTVKKPMLALQEQGESKASALATVAITEPALCSRFAARILQNVKVAPSPVWMQHRLQAAGMRPINNIVDVTNFVMLEMGQPMHAYDYSLLARHSITVRKANPGEKLTTLDGVKRELHPETLVIADAVQAVGIAGVMGGLATEVTAATQTVLLEAAAFQGASVRRSSRALGLRSEASGRFERGVDTANITRALDRAAKLLEDMGACKVCPGIIDNYPGITLPRQVVFTAKQINAFLGTEIPQATMVDILRRLEFELDVQGERITVTVPTWRSDVTGPADISEEVARIYGYNKVPTTTPSGRMTRGSQSYTQSIADRLKSSLAGIGFTETISFSFMHPNTLAKLNYTGDSHLYQGIEIRNPITDEFPWLRTTLLGGIMDVLVRNLSRKNEDLKIFELGAVYQPEQLPLQDLPNEPLMLCGALCGRRTEVAWNQPQQAVDFYDAKGAVEELLANLGITQYTVKAGEHPSLHPGKTAIFTIGDETVATVGELHPKVQAAFGINRKVYVFEIPVKAVVNQTRLIGKYEQLPKFPAIARDLALVLPVSVPASQVTDVIVENGGNLLADVKLFDVYTGEQVPNGYRSLAYSLVFRAVDRTLTDAEVETHHKNILVHLEKTLSAKLRD</sequence>
<dbReference type="GO" id="GO:0004826">
    <property type="term" value="F:phenylalanine-tRNA ligase activity"/>
    <property type="evidence" value="ECO:0007669"/>
    <property type="project" value="UniProtKB-UniRule"/>
</dbReference>
<feature type="domain" description="TRNA-binding" evidence="17">
    <location>
        <begin position="39"/>
        <end position="153"/>
    </location>
</feature>
<feature type="domain" description="FDX-ACB" evidence="18">
    <location>
        <begin position="715"/>
        <end position="808"/>
    </location>
</feature>
<evidence type="ECO:0000256" key="11">
    <source>
        <dbReference type="ARBA" id="ARBA00022884"/>
    </source>
</evidence>
<evidence type="ECO:0000256" key="14">
    <source>
        <dbReference type="ARBA" id="ARBA00049255"/>
    </source>
</evidence>
<feature type="binding site" evidence="15">
    <location>
        <position position="470"/>
    </location>
    <ligand>
        <name>Mg(2+)</name>
        <dbReference type="ChEBI" id="CHEBI:18420"/>
        <note>shared with alpha subunit</note>
    </ligand>
</feature>
<evidence type="ECO:0000256" key="15">
    <source>
        <dbReference type="HAMAP-Rule" id="MF_00283"/>
    </source>
</evidence>
<dbReference type="NCBIfam" id="TIGR00472">
    <property type="entry name" value="pheT_bact"/>
    <property type="match status" value="1"/>
</dbReference>
<evidence type="ECO:0000256" key="7">
    <source>
        <dbReference type="ARBA" id="ARBA00022723"/>
    </source>
</evidence>
<dbReference type="CDD" id="cd00769">
    <property type="entry name" value="PheRS_beta_core"/>
    <property type="match status" value="1"/>
</dbReference>
<evidence type="ECO:0000256" key="6">
    <source>
        <dbReference type="ARBA" id="ARBA00022598"/>
    </source>
</evidence>
<dbReference type="InterPro" id="IPR012340">
    <property type="entry name" value="NA-bd_OB-fold"/>
</dbReference>
<dbReference type="SUPFAM" id="SSF50249">
    <property type="entry name" value="Nucleic acid-binding proteins"/>
    <property type="match status" value="1"/>
</dbReference>
<dbReference type="GO" id="GO:0005524">
    <property type="term" value="F:ATP binding"/>
    <property type="evidence" value="ECO:0007669"/>
    <property type="project" value="UniProtKB-UniRule"/>
</dbReference>
<evidence type="ECO:0000259" key="18">
    <source>
        <dbReference type="PROSITE" id="PS51447"/>
    </source>
</evidence>
<dbReference type="EMBL" id="SLUI01000010">
    <property type="protein sequence ID" value="TCL35788.1"/>
    <property type="molecule type" value="Genomic_DNA"/>
</dbReference>
<dbReference type="InterPro" id="IPR020825">
    <property type="entry name" value="Phe-tRNA_synthase-like_B3/B4"/>
</dbReference>
<dbReference type="SMART" id="SM00896">
    <property type="entry name" value="FDX-ACB"/>
    <property type="match status" value="1"/>
</dbReference>
<dbReference type="SUPFAM" id="SSF54991">
    <property type="entry name" value="Anticodon-binding domain of PheRS"/>
    <property type="match status" value="1"/>
</dbReference>
<keyword evidence="12 15" id="KW-0648">Protein biosynthesis</keyword>
<dbReference type="RefSeq" id="WP_132082110.1">
    <property type="nucleotide sequence ID" value="NZ_SLUI01000010.1"/>
</dbReference>
<keyword evidence="10 15" id="KW-0460">Magnesium</keyword>
<dbReference type="FunFam" id="2.40.50.140:FF:000045">
    <property type="entry name" value="Phenylalanine--tRNA ligase beta subunit"/>
    <property type="match status" value="1"/>
</dbReference>
<dbReference type="HAMAP" id="MF_00283">
    <property type="entry name" value="Phe_tRNA_synth_beta1"/>
    <property type="match status" value="1"/>
</dbReference>
<dbReference type="GO" id="GO:0009328">
    <property type="term" value="C:phenylalanine-tRNA ligase complex"/>
    <property type="evidence" value="ECO:0007669"/>
    <property type="project" value="TreeGrafter"/>
</dbReference>
<dbReference type="Pfam" id="PF17759">
    <property type="entry name" value="tRNA_synthFbeta"/>
    <property type="match status" value="1"/>
</dbReference>
<evidence type="ECO:0000256" key="8">
    <source>
        <dbReference type="ARBA" id="ARBA00022741"/>
    </source>
</evidence>
<dbReference type="AlphaFoldDB" id="A0A4R1Q4L5"/>
<dbReference type="SUPFAM" id="SSF56037">
    <property type="entry name" value="PheT/TilS domain"/>
    <property type="match status" value="1"/>
</dbReference>
<dbReference type="InterPro" id="IPR045060">
    <property type="entry name" value="Phe-tRNA-ligase_IIc_bsu"/>
</dbReference>
<dbReference type="SUPFAM" id="SSF46955">
    <property type="entry name" value="Putative DNA-binding domain"/>
    <property type="match status" value="1"/>
</dbReference>
<dbReference type="Pfam" id="PF01588">
    <property type="entry name" value="tRNA_bind"/>
    <property type="match status" value="1"/>
</dbReference>
<name>A0A4R1Q4L5_9FIRM</name>
<accession>A0A4R1Q4L5</accession>
<evidence type="ECO:0000256" key="16">
    <source>
        <dbReference type="PROSITE-ProRule" id="PRU00209"/>
    </source>
</evidence>
<evidence type="ECO:0000256" key="4">
    <source>
        <dbReference type="ARBA" id="ARBA00022490"/>
    </source>
</evidence>
<dbReference type="InterPro" id="IPR005147">
    <property type="entry name" value="tRNA_synthase_B5-dom"/>
</dbReference>
<keyword evidence="4 15" id="KW-0963">Cytoplasm</keyword>
<dbReference type="SMART" id="SM00874">
    <property type="entry name" value="B5"/>
    <property type="match status" value="1"/>
</dbReference>
<dbReference type="Pfam" id="PF03484">
    <property type="entry name" value="B5"/>
    <property type="match status" value="1"/>
</dbReference>
<keyword evidence="5 16" id="KW-0820">tRNA-binding</keyword>
<evidence type="ECO:0000256" key="12">
    <source>
        <dbReference type="ARBA" id="ARBA00022917"/>
    </source>
</evidence>